<proteinExistence type="predicted"/>
<evidence type="ECO:0000313" key="2">
    <source>
        <dbReference type="EMBL" id="USW53678.1"/>
    </source>
</evidence>
<dbReference type="EMBL" id="CP099422">
    <property type="protein sequence ID" value="USW53678.1"/>
    <property type="molecule type" value="Genomic_DNA"/>
</dbReference>
<evidence type="ECO:0000313" key="3">
    <source>
        <dbReference type="Proteomes" id="UP001056384"/>
    </source>
</evidence>
<dbReference type="Proteomes" id="UP001056384">
    <property type="component" value="Chromosome 5"/>
</dbReference>
<evidence type="ECO:0008006" key="4">
    <source>
        <dbReference type="Google" id="ProtNLM"/>
    </source>
</evidence>
<dbReference type="InterPro" id="IPR038883">
    <property type="entry name" value="AN11006-like"/>
</dbReference>
<dbReference type="AlphaFoldDB" id="A0A9Q9AUY9"/>
<dbReference type="PANTHER" id="PTHR42085:SF2">
    <property type="entry name" value="F-BOX DOMAIN-CONTAINING PROTEIN"/>
    <property type="match status" value="1"/>
</dbReference>
<reference evidence="2" key="1">
    <citation type="submission" date="2022-06" db="EMBL/GenBank/DDBJ databases">
        <title>Complete genome sequences of two strains of the flax pathogen Septoria linicola.</title>
        <authorList>
            <person name="Lapalu N."/>
            <person name="Simon A."/>
            <person name="Demenou B."/>
            <person name="Paumier D."/>
            <person name="Guillot M.-P."/>
            <person name="Gout L."/>
            <person name="Valade R."/>
        </authorList>
    </citation>
    <scope>NUCLEOTIDE SEQUENCE</scope>
    <source>
        <strain evidence="2">SE15195</strain>
    </source>
</reference>
<sequence>MAHLQRDMDNCLAAIDSQNEAILQHSQAIAKLMSEVQRLHGIRDATATEDRSDSKTSNETTSAVLKSSAGVLGASLSKPNEADSNMVMTAARQFPSFPSLPVEDSAVAYTLPAGAVTSKATPKEEPKLIQPIARESAAARELVLLQTQMQAPVPAFAFPPLPASAFCPSLLLIKPFEQMSLANCAKVEPEKSDLVLRIPRQKTFRLLSLPRELRDRIYEYALAPGKALLRSKSARARAQGTQLANDCETVTSALFQVNRQVSREAREIFFKKNMILLDADEATELFMLGIHGAIRYTTSIAQHAWAFLTTASISFDIRSFQTEDGLSRVGGWLHSTTGPVPAGRHSPGFLAHLAHDYIYSSWRGLLRRVLKFKSLRFLRLDVTYCYCSTGCCRTLKEVAENLDAYCSPRIPEVIEIVGTKTLRERDMFIRALLEPRIRPILVSEQESSEALAEHTENAMGTELRFKDPYTVEPRLKKLYEAQRDIGLCDEVVEVRQDYCLGKKRKSGNGGAYGGLSIRPRALFRSQFAA</sequence>
<evidence type="ECO:0000256" key="1">
    <source>
        <dbReference type="SAM" id="MobiDB-lite"/>
    </source>
</evidence>
<feature type="region of interest" description="Disordered" evidence="1">
    <location>
        <begin position="43"/>
        <end position="64"/>
    </location>
</feature>
<feature type="compositionally biased region" description="Basic and acidic residues" evidence="1">
    <location>
        <begin position="43"/>
        <end position="56"/>
    </location>
</feature>
<dbReference type="PANTHER" id="PTHR42085">
    <property type="entry name" value="F-BOX DOMAIN-CONTAINING PROTEIN"/>
    <property type="match status" value="1"/>
</dbReference>
<organism evidence="2 3">
    <name type="scientific">Septoria linicola</name>
    <dbReference type="NCBI Taxonomy" id="215465"/>
    <lineage>
        <taxon>Eukaryota</taxon>
        <taxon>Fungi</taxon>
        <taxon>Dikarya</taxon>
        <taxon>Ascomycota</taxon>
        <taxon>Pezizomycotina</taxon>
        <taxon>Dothideomycetes</taxon>
        <taxon>Dothideomycetidae</taxon>
        <taxon>Mycosphaerellales</taxon>
        <taxon>Mycosphaerellaceae</taxon>
        <taxon>Septoria</taxon>
    </lineage>
</organism>
<gene>
    <name evidence="2" type="ORF">Slin15195_G069970</name>
</gene>
<accession>A0A9Q9AUY9</accession>
<keyword evidence="3" id="KW-1185">Reference proteome</keyword>
<protein>
    <recommendedName>
        <fullName evidence="4">F-box domain-containing protein</fullName>
    </recommendedName>
</protein>
<name>A0A9Q9AUY9_9PEZI</name>